<gene>
    <name evidence="1" type="ORF">GCM10010201_24050</name>
</gene>
<accession>A0ABP6AVX7</accession>
<dbReference type="EMBL" id="BAAARY010000010">
    <property type="protein sequence ID" value="GAA2524685.1"/>
    <property type="molecule type" value="Genomic_DNA"/>
</dbReference>
<keyword evidence="2" id="KW-1185">Reference proteome</keyword>
<sequence>MSGAELIRVVDQLAGQTAQWTAARWDTPPEAGGPSRAEIVHALVQRIADLAAEAEGEPRRELPAPDRGLLLPDQLRVVANDLVASGASELLTHAAAADVSEVRASL</sequence>
<name>A0ABP6AVX7_9ACTN</name>
<evidence type="ECO:0000313" key="2">
    <source>
        <dbReference type="Proteomes" id="UP001499978"/>
    </source>
</evidence>
<proteinExistence type="predicted"/>
<organism evidence="1 2">
    <name type="scientific">Pilimelia columellifera subsp. columellifera</name>
    <dbReference type="NCBI Taxonomy" id="706583"/>
    <lineage>
        <taxon>Bacteria</taxon>
        <taxon>Bacillati</taxon>
        <taxon>Actinomycetota</taxon>
        <taxon>Actinomycetes</taxon>
        <taxon>Micromonosporales</taxon>
        <taxon>Micromonosporaceae</taxon>
        <taxon>Pilimelia</taxon>
    </lineage>
</organism>
<dbReference type="Proteomes" id="UP001499978">
    <property type="component" value="Unassembled WGS sequence"/>
</dbReference>
<evidence type="ECO:0000313" key="1">
    <source>
        <dbReference type="EMBL" id="GAA2524685.1"/>
    </source>
</evidence>
<reference evidence="2" key="1">
    <citation type="journal article" date="2019" name="Int. J. Syst. Evol. Microbiol.">
        <title>The Global Catalogue of Microorganisms (GCM) 10K type strain sequencing project: providing services to taxonomists for standard genome sequencing and annotation.</title>
        <authorList>
            <consortium name="The Broad Institute Genomics Platform"/>
            <consortium name="The Broad Institute Genome Sequencing Center for Infectious Disease"/>
            <person name="Wu L."/>
            <person name="Ma J."/>
        </authorList>
    </citation>
    <scope>NUCLEOTIDE SEQUENCE [LARGE SCALE GENOMIC DNA]</scope>
    <source>
        <strain evidence="2">JCM 3367</strain>
    </source>
</reference>
<dbReference type="RefSeq" id="WP_344172312.1">
    <property type="nucleotide sequence ID" value="NZ_BAAARY010000010.1"/>
</dbReference>
<protein>
    <submittedName>
        <fullName evidence="1">Uncharacterized protein</fullName>
    </submittedName>
</protein>
<comment type="caution">
    <text evidence="1">The sequence shown here is derived from an EMBL/GenBank/DDBJ whole genome shotgun (WGS) entry which is preliminary data.</text>
</comment>